<feature type="compositionally biased region" description="Polar residues" evidence="1">
    <location>
        <begin position="1"/>
        <end position="14"/>
    </location>
</feature>
<organism evidence="3 4">
    <name type="scientific">Coprococcus eutactus</name>
    <dbReference type="NCBI Taxonomy" id="33043"/>
    <lineage>
        <taxon>Bacteria</taxon>
        <taxon>Bacillati</taxon>
        <taxon>Bacillota</taxon>
        <taxon>Clostridia</taxon>
        <taxon>Lachnospirales</taxon>
        <taxon>Lachnospiraceae</taxon>
        <taxon>Coprococcus</taxon>
    </lineage>
</organism>
<comment type="caution">
    <text evidence="3">The sequence shown here is derived from an EMBL/GenBank/DDBJ whole genome shotgun (WGS) entry which is preliminary data.</text>
</comment>
<dbReference type="Gene3D" id="1.10.8.730">
    <property type="match status" value="1"/>
</dbReference>
<dbReference type="Proteomes" id="UP000283295">
    <property type="component" value="Unassembled WGS sequence"/>
</dbReference>
<name>A0A412IWG8_9FIRM</name>
<dbReference type="CDD" id="cd01127">
    <property type="entry name" value="TrwB_TraG_TraD_VirD4"/>
    <property type="match status" value="1"/>
</dbReference>
<dbReference type="Pfam" id="PF19044">
    <property type="entry name" value="P-loop_TraG"/>
    <property type="match status" value="1"/>
</dbReference>
<proteinExistence type="predicted"/>
<dbReference type="Gene3D" id="3.40.50.300">
    <property type="entry name" value="P-loop containing nucleotide triphosphate hydrolases"/>
    <property type="match status" value="1"/>
</dbReference>
<protein>
    <submittedName>
        <fullName evidence="3">DUF87 domain-containing protein</fullName>
    </submittedName>
</protein>
<dbReference type="InterPro" id="IPR043964">
    <property type="entry name" value="P-loop_TraG"/>
</dbReference>
<evidence type="ECO:0000313" key="4">
    <source>
        <dbReference type="Proteomes" id="UP000283295"/>
    </source>
</evidence>
<feature type="region of interest" description="Disordered" evidence="1">
    <location>
        <begin position="1"/>
        <end position="33"/>
    </location>
</feature>
<reference evidence="3 4" key="1">
    <citation type="submission" date="2018-08" db="EMBL/GenBank/DDBJ databases">
        <title>A genome reference for cultivated species of the human gut microbiota.</title>
        <authorList>
            <person name="Zou Y."/>
            <person name="Xue W."/>
            <person name="Luo G."/>
        </authorList>
    </citation>
    <scope>NUCLEOTIDE SEQUENCE [LARGE SCALE GENOMIC DNA]</scope>
    <source>
        <strain evidence="3 4">AF22-21</strain>
    </source>
</reference>
<accession>A0A412IWG8</accession>
<evidence type="ECO:0000313" key="3">
    <source>
        <dbReference type="EMBL" id="RGS44396.1"/>
    </source>
</evidence>
<gene>
    <name evidence="3" type="ORF">DWX94_00985</name>
</gene>
<evidence type="ECO:0000259" key="2">
    <source>
        <dbReference type="Pfam" id="PF19044"/>
    </source>
</evidence>
<evidence type="ECO:0000256" key="1">
    <source>
        <dbReference type="SAM" id="MobiDB-lite"/>
    </source>
</evidence>
<dbReference type="NCBIfam" id="NF045971">
    <property type="entry name" value="conju_CD1110"/>
    <property type="match status" value="1"/>
</dbReference>
<dbReference type="EMBL" id="QRVK01000001">
    <property type="protein sequence ID" value="RGS44396.1"/>
    <property type="molecule type" value="Genomic_DNA"/>
</dbReference>
<dbReference type="PANTHER" id="PTHR30121">
    <property type="entry name" value="UNCHARACTERIZED PROTEIN YJGR-RELATED"/>
    <property type="match status" value="1"/>
</dbReference>
<sequence>MSLFGNKNQNSQTAVPAVPNQKNQKKQGKKPQAMRIRTVQELLDFDGITKEGVILKKGYYSKLYELVDSNFVTEPEERQEDILINYAKLINRFPDNVEVNIIIVNKRSTLEQLVNSYHIKEQGDNLDIYRNDYNVIIDAKIEEGRNDISKMKYIMLCAKARNLDEADSIFNAADVALQEATKAINKVGVRQLDAIERLELMREILNGTEGIPYREEFGRYIAKQVDGEGNETPYLDLTALKKAGVSVKDTIAPQCVTKLRQGLQLDDNRFCESFAFVNLPQQLDTSFLTKATNMPYEMVTVIQLKPVPRKKALTSVKMMNTSIKADVIKASQQAYKSGYDPSLMNEDLQLAQEQAKKLRNDVVNEGKKLFYATMCVTIFGESEAELKDITAQYKSVCADFSVTPSYLIGQQHAALNTATLVGNSKIIIDRMLTCDNACALFPFNIQELVDKRGHFYGINAVSKNMIMYDRKRSRLANGLIFGQSGSGKSFLTKGELIPNLLDGKDDMIILDPENEYRVIAEAFGGIVIDLEAKSDFHINPCDMSMEWDDPKASPLVEKCDYMVGLVESVLGKGRECNSYEVNVIHRCCNRMYEPYIDEMTRRKNDGKKQDIDTEICPTLVDFYNELLEDKSAEGNKIAMAIEPYCIGNYNLFAHKTNVRTGDRLTIFNLLYLPEKMKEMAMKVCLSNIWTRVVKNREENEKYHTGKSVWVYLDEFHLFFQTESSATTIMAYFKRVRKYGGIMTGITQDVADLLRTQQGTAMFNNSGFFVFLNQSPIGRSQLQQLYGISDNLIDFIKDKPSGMGLIYNTPF</sequence>
<dbReference type="PANTHER" id="PTHR30121:SF12">
    <property type="entry name" value="TYPE IV SECRETION SYSTEM PROTEIN CAGE"/>
    <property type="match status" value="1"/>
</dbReference>
<dbReference type="AlphaFoldDB" id="A0A412IWG8"/>
<dbReference type="SUPFAM" id="SSF52540">
    <property type="entry name" value="P-loop containing nucleoside triphosphate hydrolases"/>
    <property type="match status" value="1"/>
</dbReference>
<dbReference type="InterPro" id="IPR051162">
    <property type="entry name" value="T4SS_component"/>
</dbReference>
<dbReference type="OrthoDB" id="9804380at2"/>
<dbReference type="InterPro" id="IPR027417">
    <property type="entry name" value="P-loop_NTPase"/>
</dbReference>
<feature type="domain" description="TraG P-loop" evidence="2">
    <location>
        <begin position="476"/>
        <end position="790"/>
    </location>
</feature>